<dbReference type="Gene3D" id="3.40.630.30">
    <property type="match status" value="1"/>
</dbReference>
<dbReference type="Proteomes" id="UP001242811">
    <property type="component" value="Unassembled WGS sequence"/>
</dbReference>
<proteinExistence type="predicted"/>
<reference evidence="2 3" key="1">
    <citation type="submission" date="2023-07" db="EMBL/GenBank/DDBJ databases">
        <title>Genomic Encyclopedia of Type Strains, Phase IV (KMG-IV): sequencing the most valuable type-strain genomes for metagenomic binning, comparative biology and taxonomic classification.</title>
        <authorList>
            <person name="Goeker M."/>
        </authorList>
    </citation>
    <scope>NUCLEOTIDE SEQUENCE [LARGE SCALE GENOMIC DNA]</scope>
    <source>
        <strain evidence="2 3">DSM 14914</strain>
    </source>
</reference>
<organism evidence="2 3">
    <name type="scientific">Paenibacillus brasilensis</name>
    <dbReference type="NCBI Taxonomy" id="128574"/>
    <lineage>
        <taxon>Bacteria</taxon>
        <taxon>Bacillati</taxon>
        <taxon>Bacillota</taxon>
        <taxon>Bacilli</taxon>
        <taxon>Bacillales</taxon>
        <taxon>Paenibacillaceae</taxon>
        <taxon>Paenibacillus</taxon>
    </lineage>
</organism>
<accession>A0ABU0L774</accession>
<protein>
    <submittedName>
        <fullName evidence="2">GNAT superfamily N-acetyltransferase</fullName>
    </submittedName>
</protein>
<feature type="domain" description="N-acetyltransferase" evidence="1">
    <location>
        <begin position="3"/>
        <end position="35"/>
    </location>
</feature>
<keyword evidence="3" id="KW-1185">Reference proteome</keyword>
<dbReference type="InterPro" id="IPR000182">
    <property type="entry name" value="GNAT_dom"/>
</dbReference>
<evidence type="ECO:0000259" key="1">
    <source>
        <dbReference type="Pfam" id="PF00583"/>
    </source>
</evidence>
<comment type="caution">
    <text evidence="2">The sequence shown here is derived from an EMBL/GenBank/DDBJ whole genome shotgun (WGS) entry which is preliminary data.</text>
</comment>
<evidence type="ECO:0000313" key="2">
    <source>
        <dbReference type="EMBL" id="MDQ0497138.1"/>
    </source>
</evidence>
<dbReference type="SUPFAM" id="SSF55729">
    <property type="entry name" value="Acyl-CoA N-acyltransferases (Nat)"/>
    <property type="match status" value="1"/>
</dbReference>
<evidence type="ECO:0000313" key="3">
    <source>
        <dbReference type="Proteomes" id="UP001242811"/>
    </source>
</evidence>
<dbReference type="Pfam" id="PF00583">
    <property type="entry name" value="Acetyltransf_1"/>
    <property type="match status" value="1"/>
</dbReference>
<dbReference type="RefSeq" id="WP_425280852.1">
    <property type="nucleotide sequence ID" value="NZ_CP045298.1"/>
</dbReference>
<dbReference type="InterPro" id="IPR016181">
    <property type="entry name" value="Acyl_CoA_acyltransferase"/>
</dbReference>
<name>A0ABU0L774_9BACL</name>
<sequence>MAPIGMVRVNHAHTGLAVIHDFCVLPAYQGKGYGRDRMIRLPFPAKDQNSIVQSG</sequence>
<dbReference type="CDD" id="cd04301">
    <property type="entry name" value="NAT_SF"/>
    <property type="match status" value="1"/>
</dbReference>
<gene>
    <name evidence="2" type="ORF">QOZ95_005339</name>
</gene>
<dbReference type="EMBL" id="JAUSWA010000055">
    <property type="protein sequence ID" value="MDQ0497138.1"/>
    <property type="molecule type" value="Genomic_DNA"/>
</dbReference>